<gene>
    <name evidence="4" type="ORF">Ga0061079_10334</name>
</gene>
<dbReference type="RefSeq" id="WP_055424951.1">
    <property type="nucleotide sequence ID" value="NZ_FCOR01000003.1"/>
</dbReference>
<dbReference type="InterPro" id="IPR029028">
    <property type="entry name" value="Alpha/beta_knot_MTases"/>
</dbReference>
<dbReference type="GO" id="GO:0008173">
    <property type="term" value="F:RNA methyltransferase activity"/>
    <property type="evidence" value="ECO:0007669"/>
    <property type="project" value="InterPro"/>
</dbReference>
<dbReference type="InterPro" id="IPR029026">
    <property type="entry name" value="tRNA_m1G_MTases_N"/>
</dbReference>
<dbReference type="PANTHER" id="PTHR46429:SF1">
    <property type="entry name" value="23S RRNA (GUANOSINE-2'-O-)-METHYLTRANSFERASE RLMB"/>
    <property type="match status" value="1"/>
</dbReference>
<accession>A0A0X3AN01</accession>
<dbReference type="EMBL" id="FCOR01000003">
    <property type="protein sequence ID" value="CVK15724.1"/>
    <property type="molecule type" value="Genomic_DNA"/>
</dbReference>
<dbReference type="STRING" id="1586267.GCA_001418685_00556"/>
<feature type="domain" description="RNA 2-O ribose methyltransferase substrate binding" evidence="3">
    <location>
        <begin position="5"/>
        <end position="79"/>
    </location>
</feature>
<keyword evidence="1 4" id="KW-0489">Methyltransferase</keyword>
<dbReference type="Gene3D" id="3.40.1280.10">
    <property type="match status" value="1"/>
</dbReference>
<dbReference type="InterPro" id="IPR004441">
    <property type="entry name" value="rRNA_MeTrfase_TrmH"/>
</dbReference>
<sequence>MEKDFIFGIRPVMEALEAGKTFDKVFIQNGLLGDNIKVLKMKFSQASIRVKYVPVEKLNRLTRKNHQGVCAFLSPVQFFNIEDVIPQLFDDGKMPLVLILDHLTDVRNFGAICRTAEIVGVDVIVIPDEGSAPINSDSIKTSAGAIYNLKICKEKNLLKVLEFLKLSGIKVVGATEKTDTILYDEVLELPLAVIVGNEEKGISRDLLKNSDAKLKLPIYGKTDSLNVSVACGAFLYEVVRQNLNSKK</sequence>
<dbReference type="GO" id="GO:0006396">
    <property type="term" value="P:RNA processing"/>
    <property type="evidence" value="ECO:0007669"/>
    <property type="project" value="InterPro"/>
</dbReference>
<dbReference type="OrthoDB" id="9794400at2"/>
<dbReference type="SMART" id="SM00967">
    <property type="entry name" value="SpoU_sub_bind"/>
    <property type="match status" value="1"/>
</dbReference>
<dbReference type="GO" id="GO:0003723">
    <property type="term" value="F:RNA binding"/>
    <property type="evidence" value="ECO:0007669"/>
    <property type="project" value="InterPro"/>
</dbReference>
<dbReference type="InterPro" id="IPR013123">
    <property type="entry name" value="SpoU_subst-bd"/>
</dbReference>
<evidence type="ECO:0000313" key="4">
    <source>
        <dbReference type="EMBL" id="CVK15724.1"/>
    </source>
</evidence>
<proteinExistence type="predicted"/>
<dbReference type="GO" id="GO:0005829">
    <property type="term" value="C:cytosol"/>
    <property type="evidence" value="ECO:0007669"/>
    <property type="project" value="TreeGrafter"/>
</dbReference>
<organism evidence="4 5">
    <name type="scientific">Apibacter mensalis</name>
    <dbReference type="NCBI Taxonomy" id="1586267"/>
    <lineage>
        <taxon>Bacteria</taxon>
        <taxon>Pseudomonadati</taxon>
        <taxon>Bacteroidota</taxon>
        <taxon>Flavobacteriia</taxon>
        <taxon>Flavobacteriales</taxon>
        <taxon>Weeksellaceae</taxon>
        <taxon>Apibacter</taxon>
    </lineage>
</organism>
<dbReference type="SUPFAM" id="SSF75217">
    <property type="entry name" value="alpha/beta knot"/>
    <property type="match status" value="1"/>
</dbReference>
<dbReference type="InterPro" id="IPR029064">
    <property type="entry name" value="Ribosomal_eL30-like_sf"/>
</dbReference>
<dbReference type="PANTHER" id="PTHR46429">
    <property type="entry name" value="23S RRNA (GUANOSINE-2'-O-)-METHYLTRANSFERASE RLMB"/>
    <property type="match status" value="1"/>
</dbReference>
<evidence type="ECO:0000259" key="3">
    <source>
        <dbReference type="SMART" id="SM00967"/>
    </source>
</evidence>
<name>A0A0X3AN01_9FLAO</name>
<evidence type="ECO:0000256" key="2">
    <source>
        <dbReference type="ARBA" id="ARBA00022679"/>
    </source>
</evidence>
<dbReference type="SUPFAM" id="SSF55315">
    <property type="entry name" value="L30e-like"/>
    <property type="match status" value="1"/>
</dbReference>
<reference evidence="4 5" key="1">
    <citation type="submission" date="2016-01" db="EMBL/GenBank/DDBJ databases">
        <authorList>
            <person name="McClelland M."/>
            <person name="Jain A."/>
            <person name="Saraogi P."/>
            <person name="Mendelson R."/>
            <person name="Westerman R."/>
            <person name="SanMiguel P."/>
            <person name="Csonka L."/>
        </authorList>
    </citation>
    <scope>NUCLEOTIDE SEQUENCE [LARGE SCALE GENOMIC DNA]</scope>
    <source>
        <strain evidence="4 5">R-53146</strain>
    </source>
</reference>
<dbReference type="GO" id="GO:0032259">
    <property type="term" value="P:methylation"/>
    <property type="evidence" value="ECO:0007669"/>
    <property type="project" value="UniProtKB-KW"/>
</dbReference>
<dbReference type="NCBIfam" id="TIGR00186">
    <property type="entry name" value="rRNA_methyl_3"/>
    <property type="match status" value="1"/>
</dbReference>
<dbReference type="Proteomes" id="UP000182761">
    <property type="component" value="Unassembled WGS sequence"/>
</dbReference>
<dbReference type="InterPro" id="IPR001537">
    <property type="entry name" value="SpoU_MeTrfase"/>
</dbReference>
<dbReference type="Pfam" id="PF08032">
    <property type="entry name" value="SpoU_sub_bind"/>
    <property type="match status" value="1"/>
</dbReference>
<dbReference type="Pfam" id="PF00588">
    <property type="entry name" value="SpoU_methylase"/>
    <property type="match status" value="1"/>
</dbReference>
<evidence type="ECO:0000256" key="1">
    <source>
        <dbReference type="ARBA" id="ARBA00022603"/>
    </source>
</evidence>
<dbReference type="Gene3D" id="3.30.1330.30">
    <property type="match status" value="1"/>
</dbReference>
<keyword evidence="5" id="KW-1185">Reference proteome</keyword>
<protein>
    <submittedName>
        <fullName evidence="4">23S rRNA (Guanosine2251-2'-O)-methyltransferase</fullName>
    </submittedName>
</protein>
<dbReference type="AlphaFoldDB" id="A0A0X3AN01"/>
<evidence type="ECO:0000313" key="5">
    <source>
        <dbReference type="Proteomes" id="UP000182761"/>
    </source>
</evidence>
<keyword evidence="2 4" id="KW-0808">Transferase</keyword>
<dbReference type="CDD" id="cd18103">
    <property type="entry name" value="SpoU-like_RlmB"/>
    <property type="match status" value="1"/>
</dbReference>